<dbReference type="Proteomes" id="UP001597511">
    <property type="component" value="Unassembled WGS sequence"/>
</dbReference>
<comment type="caution">
    <text evidence="2">The sequence shown here is derived from an EMBL/GenBank/DDBJ whole genome shotgun (WGS) entry which is preliminary data.</text>
</comment>
<dbReference type="RefSeq" id="WP_386095560.1">
    <property type="nucleotide sequence ID" value="NZ_JBHUOZ010000001.1"/>
</dbReference>
<name>A0ABW6A0U9_9BACT</name>
<feature type="signal peptide" evidence="1">
    <location>
        <begin position="1"/>
        <end position="19"/>
    </location>
</feature>
<proteinExistence type="predicted"/>
<organism evidence="2 3">
    <name type="scientific">Terrimonas rubra</name>
    <dbReference type="NCBI Taxonomy" id="1035890"/>
    <lineage>
        <taxon>Bacteria</taxon>
        <taxon>Pseudomonadati</taxon>
        <taxon>Bacteroidota</taxon>
        <taxon>Chitinophagia</taxon>
        <taxon>Chitinophagales</taxon>
        <taxon>Chitinophagaceae</taxon>
        <taxon>Terrimonas</taxon>
    </lineage>
</organism>
<evidence type="ECO:0000313" key="3">
    <source>
        <dbReference type="Proteomes" id="UP001597511"/>
    </source>
</evidence>
<keyword evidence="1" id="KW-0732">Signal</keyword>
<sequence>MKHLYLCAVIFLITGVATNAQVVRNFTPRFSVDTKGKMVFVSNNIITTKQRSGGSPVNYNTLPPGCPVAGQLCKNDGEHNTNIDIDNDPGTFNSSSASITLPDCSNVAFAGLYWGAGIAVNQGTNGPLPMSAGGWNQVKFKIPNGNYQNVTAQRVDTLTEVFHSYQSFADVTHLVRAGGSGFYTVANVKCDTVNTAAQPIVNAFGGWTMVVIYRDSTMPLRNMTIFDGLALVRNTAPHNVQTITVTGFSTPPTGDVSAKMGMVVYDGDRGETDGFEVRRNSDGVFVSQTDAGQGADAVSNAGDAWNSSITDTTTAVTSRIPAHQNTYGYDAHLYKLNNTNKEYFRNNDNTAVFRLRTSSEGYVLGVVTSEIDTYEPEMLMENGITNLNGATASKGDTLIVNANIRNTGTDLAKQVQATYSLPAYLKYVPNSIILNGTPKSDASGDDEADYDAGTRTVKANIGTGSSSVTGGDIPGNNAATYTMTYKVTISKDCSDIGTTPLPLILQGKLFYEGLTTGLGDSTGSRTASNNNCVQPVAPDTIFLTSGCAITLPVRLLSFRSVTQSNGTLLTWKVEEHNDGKNYTLQSSFDGTSFSDLYSLNVPLQNGTISYEYLDKNKYGEKTIYYRLKMTSIDGTIEYSHTLVSRFETSSNWSLTPNPVSTVAIFRTNKPVDRLEWYNFSGQLLKTVDKPLNGQRIELSRLASGTYIVKAYQDGEATAIKMIKR</sequence>
<feature type="chain" id="PRO_5046087734" evidence="1">
    <location>
        <begin position="20"/>
        <end position="724"/>
    </location>
</feature>
<dbReference type="NCBIfam" id="TIGR04183">
    <property type="entry name" value="Por_Secre_tail"/>
    <property type="match status" value="1"/>
</dbReference>
<reference evidence="3" key="1">
    <citation type="journal article" date="2019" name="Int. J. Syst. Evol. Microbiol.">
        <title>The Global Catalogue of Microorganisms (GCM) 10K type strain sequencing project: providing services to taxonomists for standard genome sequencing and annotation.</title>
        <authorList>
            <consortium name="The Broad Institute Genomics Platform"/>
            <consortium name="The Broad Institute Genome Sequencing Center for Infectious Disease"/>
            <person name="Wu L."/>
            <person name="Ma J."/>
        </authorList>
    </citation>
    <scope>NUCLEOTIDE SEQUENCE [LARGE SCALE GENOMIC DNA]</scope>
    <source>
        <strain evidence="3">KCTC 23299</strain>
    </source>
</reference>
<accession>A0ABW6A0U9</accession>
<protein>
    <submittedName>
        <fullName evidence="2">T9SS type A sorting domain-containing protein</fullName>
    </submittedName>
</protein>
<evidence type="ECO:0000256" key="1">
    <source>
        <dbReference type="SAM" id="SignalP"/>
    </source>
</evidence>
<dbReference type="InterPro" id="IPR026444">
    <property type="entry name" value="Secre_tail"/>
</dbReference>
<gene>
    <name evidence="2" type="ORF">ACFS6H_04275</name>
</gene>
<evidence type="ECO:0000313" key="2">
    <source>
        <dbReference type="EMBL" id="MFD2918915.1"/>
    </source>
</evidence>
<dbReference type="EMBL" id="JBHUOZ010000001">
    <property type="protein sequence ID" value="MFD2918915.1"/>
    <property type="molecule type" value="Genomic_DNA"/>
</dbReference>
<keyword evidence="3" id="KW-1185">Reference proteome</keyword>